<dbReference type="InterPro" id="IPR032675">
    <property type="entry name" value="LRR_dom_sf"/>
</dbReference>
<evidence type="ECO:0000256" key="8">
    <source>
        <dbReference type="SAM" id="SignalP"/>
    </source>
</evidence>
<dbReference type="InterPro" id="IPR058922">
    <property type="entry name" value="WHD_DRP"/>
</dbReference>
<dbReference type="InterPro" id="IPR027417">
    <property type="entry name" value="P-loop_NTPase"/>
</dbReference>
<feature type="signal peptide" evidence="8">
    <location>
        <begin position="1"/>
        <end position="20"/>
    </location>
</feature>
<dbReference type="CDD" id="cd14798">
    <property type="entry name" value="RX-CC_like"/>
    <property type="match status" value="1"/>
</dbReference>
<keyword evidence="5" id="KW-0611">Plant defense</keyword>
<dbReference type="InterPro" id="IPR042197">
    <property type="entry name" value="Apaf_helical"/>
</dbReference>
<accession>A0AB40CMC2</accession>
<dbReference type="Gene3D" id="1.20.5.4130">
    <property type="match status" value="1"/>
</dbReference>
<evidence type="ECO:0000313" key="13">
    <source>
        <dbReference type="Proteomes" id="UP001515500"/>
    </source>
</evidence>
<keyword evidence="3" id="KW-0677">Repeat</keyword>
<evidence type="ECO:0000259" key="11">
    <source>
        <dbReference type="Pfam" id="PF23559"/>
    </source>
</evidence>
<dbReference type="InterPro" id="IPR038005">
    <property type="entry name" value="RX-like_CC"/>
</dbReference>
<feature type="domain" description="Disease resistance N-terminal" evidence="10">
    <location>
        <begin position="8"/>
        <end position="94"/>
    </location>
</feature>
<dbReference type="InterPro" id="IPR036388">
    <property type="entry name" value="WH-like_DNA-bd_sf"/>
</dbReference>
<keyword evidence="8" id="KW-0732">Signal</keyword>
<evidence type="ECO:0000256" key="1">
    <source>
        <dbReference type="ARBA" id="ARBA00008894"/>
    </source>
</evidence>
<dbReference type="AlphaFoldDB" id="A0AB40CMC2"/>
<dbReference type="SUPFAM" id="SSF52540">
    <property type="entry name" value="P-loop containing nucleoside triphosphate hydrolases"/>
    <property type="match status" value="1"/>
</dbReference>
<evidence type="ECO:0000256" key="6">
    <source>
        <dbReference type="ARBA" id="ARBA00022840"/>
    </source>
</evidence>
<evidence type="ECO:0000259" key="9">
    <source>
        <dbReference type="Pfam" id="PF00931"/>
    </source>
</evidence>
<feature type="domain" description="Disease resistance R13L4/SHOC-2-like LRR" evidence="12">
    <location>
        <begin position="558"/>
        <end position="855"/>
    </location>
</feature>
<dbReference type="GO" id="GO:0006952">
    <property type="term" value="P:defense response"/>
    <property type="evidence" value="ECO:0007669"/>
    <property type="project" value="UniProtKB-KW"/>
</dbReference>
<evidence type="ECO:0000256" key="4">
    <source>
        <dbReference type="ARBA" id="ARBA00022741"/>
    </source>
</evidence>
<comment type="similarity">
    <text evidence="1">Belongs to the disease resistance NB-LRR family.</text>
</comment>
<name>A0AB40CMC2_DIOCR</name>
<dbReference type="GO" id="GO:0043531">
    <property type="term" value="F:ADP binding"/>
    <property type="evidence" value="ECO:0007669"/>
    <property type="project" value="InterPro"/>
</dbReference>
<keyword evidence="13" id="KW-1185">Reference proteome</keyword>
<evidence type="ECO:0000259" key="10">
    <source>
        <dbReference type="Pfam" id="PF18052"/>
    </source>
</evidence>
<dbReference type="InterPro" id="IPR003591">
    <property type="entry name" value="Leu-rich_rpt_typical-subtyp"/>
</dbReference>
<keyword evidence="4" id="KW-0547">Nucleotide-binding</keyword>
<dbReference type="Pfam" id="PF18052">
    <property type="entry name" value="Rx_N"/>
    <property type="match status" value="1"/>
</dbReference>
<feature type="compositionally biased region" description="Gly residues" evidence="7">
    <location>
        <begin position="1058"/>
        <end position="1068"/>
    </location>
</feature>
<dbReference type="InterPro" id="IPR055414">
    <property type="entry name" value="LRR_R13L4/SHOC2-like"/>
</dbReference>
<dbReference type="InterPro" id="IPR041118">
    <property type="entry name" value="Rx_N"/>
</dbReference>
<dbReference type="Gene3D" id="1.10.10.10">
    <property type="entry name" value="Winged helix-like DNA-binding domain superfamily/Winged helix DNA-binding domain"/>
    <property type="match status" value="1"/>
</dbReference>
<dbReference type="Gene3D" id="3.40.50.300">
    <property type="entry name" value="P-loop containing nucleotide triphosphate hydrolases"/>
    <property type="match status" value="1"/>
</dbReference>
<dbReference type="Pfam" id="PF23598">
    <property type="entry name" value="LRR_14"/>
    <property type="match status" value="1"/>
</dbReference>
<dbReference type="GO" id="GO:0051707">
    <property type="term" value="P:response to other organism"/>
    <property type="evidence" value="ECO:0007669"/>
    <property type="project" value="UniProtKB-ARBA"/>
</dbReference>
<dbReference type="GeneID" id="120278464"/>
<dbReference type="PANTHER" id="PTHR36766">
    <property type="entry name" value="PLANT BROAD-SPECTRUM MILDEW RESISTANCE PROTEIN RPW8"/>
    <property type="match status" value="1"/>
</dbReference>
<dbReference type="Gene3D" id="3.80.10.10">
    <property type="entry name" value="Ribonuclease Inhibitor"/>
    <property type="match status" value="2"/>
</dbReference>
<feature type="compositionally biased region" description="Low complexity" evidence="7">
    <location>
        <begin position="1069"/>
        <end position="1079"/>
    </location>
</feature>
<protein>
    <submittedName>
        <fullName evidence="14">Disease resistance protein RGA4</fullName>
    </submittedName>
</protein>
<feature type="chain" id="PRO_5044270151" evidence="8">
    <location>
        <begin position="21"/>
        <end position="1079"/>
    </location>
</feature>
<feature type="domain" description="Disease resistance protein winged helix" evidence="11">
    <location>
        <begin position="434"/>
        <end position="502"/>
    </location>
</feature>
<evidence type="ECO:0000256" key="2">
    <source>
        <dbReference type="ARBA" id="ARBA00022614"/>
    </source>
</evidence>
<sequence length="1079" mass="122331">MAMVLTAFITKFLTVLSSYAEEESVMLLGVPEDINKLQRRLTRLENVLNDAEDREITERAIKHWLKELRDFMYDAEDIIEEYLLRTKARANNTSSSSLCWSPISCIPVSLFRHEIGLRIKNLNIRLDEILKDKEIFSFSTIVINQHNVSRGVTSRRTSSLVEQDLVGMKIEEDTKCLVELLMKDDQRAEENIEVFAITGMAGIGKSTLARKIFNNEILVSHFYPMPTGWVSVCQDFSEIDILRTCVRVFGGNPGELTASKQDLEDKLCELVENKRFFLVLDDVWDAKVWKELLNEPLRSCAKGSRVLVTTRDEAVAKGMQAVHQHQVEKLRDVDGWALLSKSFVLEDDEQDLKRLKDIGMEIVKKCDGLPLAIKAIAGVLIAKERNRETWNHVLQDSAWKLTGILPDGVMGSLYLSYKNLKSPLKQCFMYLSLFPKSNLYQGVLARLWIAEGFIDETQSSLSPYELAIQYWEELIERNILQPNPAYYNNEGCILHDLFQSLAQHLAKDECFYGNVQSFSETVSTGPSSSKSFVNPRRLYIVDREAKSIPESLKELKSLRSLLVQMPSISIFPRDVFKKLKSLRIIDFSGSSIEKLPESIGSLILLRYLELSQSHIKEIPESIGNLINLHSLILLKCKNLKRLPNGVTSLKSLQNLNLDGTPIEAMPKGIERLHKLRVLTGCVLSKNSNNSDPHCSLEDMKSLSVLQHLCLHNLETVTSKDEAISASMRAKEKLRNLELYCTMNQDCQEEDINRIQEVFEELCPSKSLAVLIIDGYFGREYPNWITKLSTFIPYLKRLELVNCKQCKKLPSLGSLYFLDYLDITGASSVTEIGPEFFAIENNTTCCFPKLTHLYFCGMTNWEEWSWINEDEARTLRLTPLKKLQKLVLNGCPKLRSLPEGLLSHCTALTDLALVSANNVKEMKNLYSVKHILVMDCESLIEVSNLTHLYRLMITKCRKLVVVERLDELQDLVLDDQEMETLPEWLLTAAGEGKFSRIQKMDFESNAQLLSRCLMNGPEWMKFSYMPLVRGYTPGVTSYIVYTKDPLSFVSKLPDVTVGNDGGGSGGDVGAGSSEDAGIST</sequence>
<dbReference type="SMART" id="SM00369">
    <property type="entry name" value="LRR_TYP"/>
    <property type="match status" value="5"/>
</dbReference>
<dbReference type="Pfam" id="PF00931">
    <property type="entry name" value="NB-ARC"/>
    <property type="match status" value="1"/>
</dbReference>
<feature type="region of interest" description="Disordered" evidence="7">
    <location>
        <begin position="1058"/>
        <end position="1079"/>
    </location>
</feature>
<dbReference type="SUPFAM" id="SSF52058">
    <property type="entry name" value="L domain-like"/>
    <property type="match status" value="1"/>
</dbReference>
<dbReference type="Pfam" id="PF23559">
    <property type="entry name" value="WHD_DRP"/>
    <property type="match status" value="1"/>
</dbReference>
<evidence type="ECO:0000259" key="12">
    <source>
        <dbReference type="Pfam" id="PF23598"/>
    </source>
</evidence>
<dbReference type="GO" id="GO:0005524">
    <property type="term" value="F:ATP binding"/>
    <property type="evidence" value="ECO:0007669"/>
    <property type="project" value="UniProtKB-KW"/>
</dbReference>
<evidence type="ECO:0000256" key="3">
    <source>
        <dbReference type="ARBA" id="ARBA00022737"/>
    </source>
</evidence>
<dbReference type="PRINTS" id="PR00364">
    <property type="entry name" value="DISEASERSIST"/>
</dbReference>
<dbReference type="Proteomes" id="UP001515500">
    <property type="component" value="Chromosome 16"/>
</dbReference>
<evidence type="ECO:0000256" key="5">
    <source>
        <dbReference type="ARBA" id="ARBA00022821"/>
    </source>
</evidence>
<evidence type="ECO:0000313" key="14">
    <source>
        <dbReference type="RefSeq" id="XP_039141191.1"/>
    </source>
</evidence>
<organism evidence="13 14">
    <name type="scientific">Dioscorea cayennensis subsp. rotundata</name>
    <name type="common">White Guinea yam</name>
    <name type="synonym">Dioscorea rotundata</name>
    <dbReference type="NCBI Taxonomy" id="55577"/>
    <lineage>
        <taxon>Eukaryota</taxon>
        <taxon>Viridiplantae</taxon>
        <taxon>Streptophyta</taxon>
        <taxon>Embryophyta</taxon>
        <taxon>Tracheophyta</taxon>
        <taxon>Spermatophyta</taxon>
        <taxon>Magnoliopsida</taxon>
        <taxon>Liliopsida</taxon>
        <taxon>Dioscoreales</taxon>
        <taxon>Dioscoreaceae</taxon>
        <taxon>Dioscorea</taxon>
    </lineage>
</organism>
<dbReference type="Gene3D" id="1.10.8.430">
    <property type="entry name" value="Helical domain of apoptotic protease-activating factors"/>
    <property type="match status" value="1"/>
</dbReference>
<feature type="domain" description="NB-ARC" evidence="9">
    <location>
        <begin position="189"/>
        <end position="342"/>
    </location>
</feature>
<dbReference type="PANTHER" id="PTHR36766:SF70">
    <property type="entry name" value="DISEASE RESISTANCE PROTEIN RGA4"/>
    <property type="match status" value="1"/>
</dbReference>
<reference evidence="14" key="1">
    <citation type="submission" date="2025-08" db="UniProtKB">
        <authorList>
            <consortium name="RefSeq"/>
        </authorList>
    </citation>
    <scope>IDENTIFICATION</scope>
</reference>
<evidence type="ECO:0000256" key="7">
    <source>
        <dbReference type="SAM" id="MobiDB-lite"/>
    </source>
</evidence>
<dbReference type="RefSeq" id="XP_039141191.1">
    <property type="nucleotide sequence ID" value="XM_039285257.1"/>
</dbReference>
<keyword evidence="6" id="KW-0067">ATP-binding</keyword>
<gene>
    <name evidence="14" type="primary">LOC120278464</name>
</gene>
<proteinExistence type="inferred from homology"/>
<dbReference type="InterPro" id="IPR002182">
    <property type="entry name" value="NB-ARC"/>
</dbReference>
<keyword evidence="2" id="KW-0433">Leucine-rich repeat</keyword>